<dbReference type="Gene3D" id="3.80.10.10">
    <property type="entry name" value="Ribonuclease Inhibitor"/>
    <property type="match status" value="2"/>
</dbReference>
<dbReference type="InterPro" id="IPR032675">
    <property type="entry name" value="LRR_dom_sf"/>
</dbReference>
<dbReference type="SMART" id="SM00367">
    <property type="entry name" value="LRR_CC"/>
    <property type="match status" value="5"/>
</dbReference>
<reference evidence="1" key="1">
    <citation type="submission" date="2021-09" db="EMBL/GenBank/DDBJ databases">
        <authorList>
            <consortium name="AG Swart"/>
            <person name="Singh M."/>
            <person name="Singh A."/>
            <person name="Seah K."/>
            <person name="Emmerich C."/>
        </authorList>
    </citation>
    <scope>NUCLEOTIDE SEQUENCE</scope>
    <source>
        <strain evidence="1">ATCC30299</strain>
    </source>
</reference>
<dbReference type="AlphaFoldDB" id="A0AAU9II97"/>
<protein>
    <recommendedName>
        <fullName evidence="3">F-box domain-containing protein</fullName>
    </recommendedName>
</protein>
<dbReference type="GO" id="GO:0019005">
    <property type="term" value="C:SCF ubiquitin ligase complex"/>
    <property type="evidence" value="ECO:0007669"/>
    <property type="project" value="TreeGrafter"/>
</dbReference>
<dbReference type="PANTHER" id="PTHR13318">
    <property type="entry name" value="PARTNER OF PAIRED, ISOFORM B-RELATED"/>
    <property type="match status" value="1"/>
</dbReference>
<dbReference type="InterPro" id="IPR006553">
    <property type="entry name" value="Leu-rich_rpt_Cys-con_subtyp"/>
</dbReference>
<name>A0AAU9II97_9CILI</name>
<evidence type="ECO:0000313" key="1">
    <source>
        <dbReference type="EMBL" id="CAG9314615.1"/>
    </source>
</evidence>
<keyword evidence="2" id="KW-1185">Reference proteome</keyword>
<accession>A0AAU9II97</accession>
<evidence type="ECO:0008006" key="3">
    <source>
        <dbReference type="Google" id="ProtNLM"/>
    </source>
</evidence>
<dbReference type="Proteomes" id="UP001162131">
    <property type="component" value="Unassembled WGS sequence"/>
</dbReference>
<dbReference type="EMBL" id="CAJZBQ010000012">
    <property type="protein sequence ID" value="CAG9314615.1"/>
    <property type="molecule type" value="Genomic_DNA"/>
</dbReference>
<dbReference type="SUPFAM" id="SSF52047">
    <property type="entry name" value="RNI-like"/>
    <property type="match status" value="2"/>
</dbReference>
<comment type="caution">
    <text evidence="1">The sequence shown here is derived from an EMBL/GenBank/DDBJ whole genome shotgun (WGS) entry which is preliminary data.</text>
</comment>
<gene>
    <name evidence="1" type="ORF">BSTOLATCC_MIC11616</name>
</gene>
<evidence type="ECO:0000313" key="2">
    <source>
        <dbReference type="Proteomes" id="UP001162131"/>
    </source>
</evidence>
<organism evidence="1 2">
    <name type="scientific">Blepharisma stoltei</name>
    <dbReference type="NCBI Taxonomy" id="1481888"/>
    <lineage>
        <taxon>Eukaryota</taxon>
        <taxon>Sar</taxon>
        <taxon>Alveolata</taxon>
        <taxon>Ciliophora</taxon>
        <taxon>Postciliodesmatophora</taxon>
        <taxon>Heterotrichea</taxon>
        <taxon>Heterotrichida</taxon>
        <taxon>Blepharismidae</taxon>
        <taxon>Blepharisma</taxon>
    </lineage>
</organism>
<sequence>MSKKVKGSARNHIKLEDLPQDILIMVLKDFLDISDWGRLACVCSWQWNIVNSCWSTLQYLNFYQIPLLRATDFKTVIKKCNRLKKLKIDCTYLDLSALAYIPTGLEELRLESLDRIIGDENFLLVLERLQFLKVLKLSVYNKSIDYKINRDRWFSFLSNTNIISFEFDNMILASFSELKKSQGLFNGLSSSGIKKLKIWNSKIFNLPCYLEKLKIIANKVAKTSSLSLTDNTIRIIEENCISINKLKIVDYNTRIYENDILTNEGISTIYRSWSKIKYLWLTSYSEVGVNFVDENTILQLLTSCENLRVLGLDGFKHFTDSCTQVLSNKSPNLERLSLSFTYITDASLFHISSLKQLCYLSLRNCKRLSESGLIELFQHMPALETLNLSGASNVTNQVMHALSSNSRNLKQLIISNAQITSLCNIASIQSLNDLSIINCHKIENSESFKLLAQLRSLTNLSIVGSKTLTHESFAAIMDCIGRNLRKLRLDGCKKLDDRSFLKIAQSGKKIRILLMKDIELTSQILSYLGLMWANLKHFTVSNFTKFESSNGIASNDHEFRIMVNVQEEILYFSSS</sequence>
<dbReference type="GO" id="GO:0031146">
    <property type="term" value="P:SCF-dependent proteasomal ubiquitin-dependent protein catabolic process"/>
    <property type="evidence" value="ECO:0007669"/>
    <property type="project" value="TreeGrafter"/>
</dbReference>
<proteinExistence type="predicted"/>